<evidence type="ECO:0000259" key="2">
    <source>
        <dbReference type="Pfam" id="PF00696"/>
    </source>
</evidence>
<comment type="similarity">
    <text evidence="1">Belongs to the aspartokinase family.</text>
</comment>
<gene>
    <name evidence="3" type="ORF">EF810_00300</name>
</gene>
<dbReference type="AlphaFoldDB" id="A0A520KQ80"/>
<dbReference type="Proteomes" id="UP000316217">
    <property type="component" value="Unassembled WGS sequence"/>
</dbReference>
<dbReference type="GO" id="GO:0009090">
    <property type="term" value="P:homoserine biosynthetic process"/>
    <property type="evidence" value="ECO:0007669"/>
    <property type="project" value="TreeGrafter"/>
</dbReference>
<dbReference type="GO" id="GO:0004072">
    <property type="term" value="F:aspartate kinase activity"/>
    <property type="evidence" value="ECO:0007669"/>
    <property type="project" value="TreeGrafter"/>
</dbReference>
<dbReference type="Pfam" id="PF00696">
    <property type="entry name" value="AA_kinase"/>
    <property type="match status" value="1"/>
</dbReference>
<dbReference type="Gene3D" id="3.40.1160.10">
    <property type="entry name" value="Acetylglutamate kinase-like"/>
    <property type="match status" value="1"/>
</dbReference>
<dbReference type="PANTHER" id="PTHR21499:SF70">
    <property type="entry name" value="ASPARTOKINASE"/>
    <property type="match status" value="1"/>
</dbReference>
<organism evidence="3 4">
    <name type="scientific">Candidatus Methanodesulfokora washburnensis</name>
    <dbReference type="NCBI Taxonomy" id="2478471"/>
    <lineage>
        <taxon>Archaea</taxon>
        <taxon>Thermoproteota</taxon>
        <taxon>Candidatus Korarchaeia</taxon>
        <taxon>Candidatus Korarchaeia incertae sedis</taxon>
        <taxon>Candidatus Methanodesulfokora</taxon>
    </lineage>
</organism>
<evidence type="ECO:0000313" key="4">
    <source>
        <dbReference type="Proteomes" id="UP000316217"/>
    </source>
</evidence>
<name>A0A520KQ80_9CREN</name>
<keyword evidence="3" id="KW-0418">Kinase</keyword>
<dbReference type="PANTHER" id="PTHR21499">
    <property type="entry name" value="ASPARTATE KINASE"/>
    <property type="match status" value="1"/>
</dbReference>
<reference evidence="3 4" key="1">
    <citation type="journal article" date="2019" name="Nat. Microbiol.">
        <title>Wide diversity of methane and short-chain alkane metabolisms in uncultured archaea.</title>
        <authorList>
            <person name="Borrel G."/>
            <person name="Adam P.S."/>
            <person name="McKay L.J."/>
            <person name="Chen L.X."/>
            <person name="Sierra-Garcia I.N."/>
            <person name="Sieber C.M."/>
            <person name="Letourneur Q."/>
            <person name="Ghozlane A."/>
            <person name="Andersen G.L."/>
            <person name="Li W.J."/>
            <person name="Hallam S.J."/>
            <person name="Muyzer G."/>
            <person name="de Oliveira V.M."/>
            <person name="Inskeep W.P."/>
            <person name="Banfield J.F."/>
            <person name="Gribaldo S."/>
        </authorList>
    </citation>
    <scope>NUCLEOTIDE SEQUENCE [LARGE SCALE GENOMIC DNA]</scope>
    <source>
        <strain evidence="3">NM4</strain>
    </source>
</reference>
<feature type="domain" description="Aspartate/glutamate/uridylate kinase" evidence="2">
    <location>
        <begin position="1"/>
        <end position="269"/>
    </location>
</feature>
<dbReference type="GO" id="GO:0005829">
    <property type="term" value="C:cytosol"/>
    <property type="evidence" value="ECO:0007669"/>
    <property type="project" value="TreeGrafter"/>
</dbReference>
<dbReference type="SUPFAM" id="SSF53633">
    <property type="entry name" value="Carbamate kinase-like"/>
    <property type="match status" value="1"/>
</dbReference>
<dbReference type="InterPro" id="IPR001048">
    <property type="entry name" value="Asp/Glu/Uridylate_kinase"/>
</dbReference>
<sequence length="362" mass="39550">MIVVKVGGSVLKKPEDFLYTARRIREKWVELNEIPIIVVSAMKGVTDELISASLGSVELLKSVEQRYMEVADELGSRKLADRVRNEINRVREALKKPCNGILRSYVVSLGERLSRIAMTQALEAEGVRAFEVDATDVIVTNSVPDDAIIEYNITARKLLELIDLSTRLKAAPVIEGFVGADLNGLVTTLGRGSSDYTATTIASILGTTAYLVTEVPGIMTADPAVVPSARPVEILSYEEAHEAACLGVKGMNPKAIEPLMMFNSSSVIIGTWDFWGTKITSRKVKGPKILCHKGSAISIVGHGVNSHEFALKLLRSLEKLSIKVASMEFNELKPLLKLSAKLEEEMKEVLASLHDELFSEVS</sequence>
<keyword evidence="3" id="KW-0808">Transferase</keyword>
<protein>
    <submittedName>
        <fullName evidence="3">Aspartate kinase</fullName>
    </submittedName>
</protein>
<dbReference type="GO" id="GO:0009089">
    <property type="term" value="P:lysine biosynthetic process via diaminopimelate"/>
    <property type="evidence" value="ECO:0007669"/>
    <property type="project" value="TreeGrafter"/>
</dbReference>
<accession>A0A520KQ80</accession>
<proteinExistence type="inferred from homology"/>
<comment type="caution">
    <text evidence="3">The sequence shown here is derived from an EMBL/GenBank/DDBJ whole genome shotgun (WGS) entry which is preliminary data.</text>
</comment>
<evidence type="ECO:0000256" key="1">
    <source>
        <dbReference type="ARBA" id="ARBA00010122"/>
    </source>
</evidence>
<dbReference type="CDD" id="cd04234">
    <property type="entry name" value="AAK_AK"/>
    <property type="match status" value="1"/>
</dbReference>
<evidence type="ECO:0000313" key="3">
    <source>
        <dbReference type="EMBL" id="RZN63673.1"/>
    </source>
</evidence>
<dbReference type="EMBL" id="RXII01000004">
    <property type="protein sequence ID" value="RZN63673.1"/>
    <property type="molecule type" value="Genomic_DNA"/>
</dbReference>
<dbReference type="InterPro" id="IPR036393">
    <property type="entry name" value="AceGlu_kinase-like_sf"/>
</dbReference>